<dbReference type="GO" id="GO:0051536">
    <property type="term" value="F:iron-sulfur cluster binding"/>
    <property type="evidence" value="ECO:0007669"/>
    <property type="project" value="UniProtKB-KW"/>
</dbReference>
<accession>A0A7C5V344</accession>
<evidence type="ECO:0000313" key="4">
    <source>
        <dbReference type="EMBL" id="HHS01472.1"/>
    </source>
</evidence>
<gene>
    <name evidence="4" type="ORF">ENL71_02915</name>
</gene>
<keyword evidence="3" id="KW-0411">Iron-sulfur</keyword>
<keyword evidence="2" id="KW-0408">Iron</keyword>
<dbReference type="Gene3D" id="3.40.30.10">
    <property type="entry name" value="Glutaredoxin"/>
    <property type="match status" value="1"/>
</dbReference>
<proteinExistence type="predicted"/>
<dbReference type="GO" id="GO:0046872">
    <property type="term" value="F:metal ion binding"/>
    <property type="evidence" value="ECO:0007669"/>
    <property type="project" value="UniProtKB-KW"/>
</dbReference>
<dbReference type="InterPro" id="IPR036249">
    <property type="entry name" value="Thioredoxin-like_sf"/>
</dbReference>
<dbReference type="PANTHER" id="PTHR43578:SF3">
    <property type="entry name" value="NADH-QUINONE OXIDOREDUCTASE SUBUNIT F"/>
    <property type="match status" value="1"/>
</dbReference>
<dbReference type="EMBL" id="DRUZ01000037">
    <property type="protein sequence ID" value="HHS01472.1"/>
    <property type="molecule type" value="Genomic_DNA"/>
</dbReference>
<sequence length="129" mass="14744">MIKSIQELEEIRKKALEELEFRKQQGEGIRVVVGMATCGIAAGARPVMLKFVEEIQKRNLKNVTVVQTGCIGLCKYEPIVEVYEPNKEKVTYVRMTPEKVVKVVTEHLVNGKPVYEYTIGYEENKEVNK</sequence>
<dbReference type="AlphaFoldDB" id="A0A7C5V344"/>
<evidence type="ECO:0000256" key="3">
    <source>
        <dbReference type="ARBA" id="ARBA00023014"/>
    </source>
</evidence>
<dbReference type="SUPFAM" id="SSF52833">
    <property type="entry name" value="Thioredoxin-like"/>
    <property type="match status" value="1"/>
</dbReference>
<comment type="caution">
    <text evidence="4">The sequence shown here is derived from an EMBL/GenBank/DDBJ whole genome shotgun (WGS) entry which is preliminary data.</text>
</comment>
<keyword evidence="1" id="KW-0479">Metal-binding</keyword>
<protein>
    <submittedName>
        <fullName evidence="4">(2Fe-2S) ferredoxin domain-containing protein</fullName>
    </submittedName>
</protein>
<dbReference type="CDD" id="cd02980">
    <property type="entry name" value="TRX_Fd_family"/>
    <property type="match status" value="1"/>
</dbReference>
<name>A0A7C5V344_9FIRM</name>
<evidence type="ECO:0000256" key="2">
    <source>
        <dbReference type="ARBA" id="ARBA00023004"/>
    </source>
</evidence>
<evidence type="ECO:0000256" key="1">
    <source>
        <dbReference type="ARBA" id="ARBA00022723"/>
    </source>
</evidence>
<reference evidence="4" key="1">
    <citation type="journal article" date="2020" name="mSystems">
        <title>Genome- and Community-Level Interaction Insights into Carbon Utilization and Element Cycling Functions of Hydrothermarchaeota in Hydrothermal Sediment.</title>
        <authorList>
            <person name="Zhou Z."/>
            <person name="Liu Y."/>
            <person name="Xu W."/>
            <person name="Pan J."/>
            <person name="Luo Z.H."/>
            <person name="Li M."/>
        </authorList>
    </citation>
    <scope>NUCLEOTIDE SEQUENCE [LARGE SCALE GENOMIC DNA]</scope>
    <source>
        <strain evidence="4">SpSt-102</strain>
    </source>
</reference>
<organism evidence="4">
    <name type="scientific">Caldicellulosiruptor owensensis</name>
    <dbReference type="NCBI Taxonomy" id="55205"/>
    <lineage>
        <taxon>Bacteria</taxon>
        <taxon>Bacillati</taxon>
        <taxon>Bacillota</taxon>
        <taxon>Bacillota incertae sedis</taxon>
        <taxon>Caldicellulosiruptorales</taxon>
        <taxon>Caldicellulosiruptoraceae</taxon>
        <taxon>Caldicellulosiruptor</taxon>
    </lineage>
</organism>
<dbReference type="OMA" id="CEVEPTI"/>
<dbReference type="PANTHER" id="PTHR43578">
    <property type="entry name" value="NADH-QUINONE OXIDOREDUCTASE SUBUNIT F"/>
    <property type="match status" value="1"/>
</dbReference>